<feature type="transmembrane region" description="Helical" evidence="11">
    <location>
        <begin position="425"/>
        <end position="445"/>
    </location>
</feature>
<dbReference type="PANTHER" id="PTHR30540">
    <property type="entry name" value="OSMOTIC STRESS POTASSIUM TRANSPORTER"/>
    <property type="match status" value="1"/>
</dbReference>
<organism evidence="14 15">
    <name type="scientific">Ligilactobacillus salivarius</name>
    <dbReference type="NCBI Taxonomy" id="1624"/>
    <lineage>
        <taxon>Bacteria</taxon>
        <taxon>Bacillati</taxon>
        <taxon>Bacillota</taxon>
        <taxon>Bacilli</taxon>
        <taxon>Lactobacillales</taxon>
        <taxon>Lactobacillaceae</taxon>
        <taxon>Ligilactobacillus</taxon>
    </lineage>
</organism>
<feature type="transmembrane region" description="Helical" evidence="11">
    <location>
        <begin position="169"/>
        <end position="189"/>
    </location>
</feature>
<dbReference type="Proteomes" id="UP000029488">
    <property type="component" value="Chromosome"/>
</dbReference>
<keyword evidence="8 11" id="KW-1133">Transmembrane helix</keyword>
<evidence type="ECO:0000256" key="7">
    <source>
        <dbReference type="ARBA" id="ARBA00022958"/>
    </source>
</evidence>
<dbReference type="InterPro" id="IPR003855">
    <property type="entry name" value="K+_transporter"/>
</dbReference>
<comment type="similarity">
    <text evidence="11">Belongs to the HAK/KUP transporter (TC 2.A.72) family.</text>
</comment>
<feature type="transmembrane region" description="Helical" evidence="11">
    <location>
        <begin position="342"/>
        <end position="364"/>
    </location>
</feature>
<feature type="transmembrane region" description="Helical" evidence="11">
    <location>
        <begin position="245"/>
        <end position="267"/>
    </location>
</feature>
<feature type="transmembrane region" description="Helical" evidence="11">
    <location>
        <begin position="397"/>
        <end position="419"/>
    </location>
</feature>
<reference evidence="14 15" key="1">
    <citation type="journal article" date="2014" name="BMC Genomics">
        <title>Unusual genome complexity in Lactobacillus salivarius JCM1046.</title>
        <authorList>
            <person name="Raftis E.J."/>
            <person name="Forde B.M."/>
            <person name="Claesson M.J."/>
            <person name="O'Toole P.W."/>
        </authorList>
    </citation>
    <scope>NUCLEOTIDE SEQUENCE [LARGE SCALE GENOMIC DNA]</scope>
    <source>
        <strain evidence="14 15">JCM1046</strain>
    </source>
</reference>
<feature type="domain" description="K+ potassium transporter C-terminal" evidence="13">
    <location>
        <begin position="497"/>
        <end position="640"/>
    </location>
</feature>
<feature type="transmembrane region" description="Helical" evidence="11">
    <location>
        <begin position="137"/>
        <end position="157"/>
    </location>
</feature>
<dbReference type="KEGG" id="lsj:LSJ_1271c"/>
<dbReference type="Pfam" id="PF02705">
    <property type="entry name" value="K_trans"/>
    <property type="match status" value="1"/>
</dbReference>
<keyword evidence="10 11" id="KW-0472">Membrane</keyword>
<evidence type="ECO:0000259" key="12">
    <source>
        <dbReference type="Pfam" id="PF02705"/>
    </source>
</evidence>
<evidence type="ECO:0000256" key="4">
    <source>
        <dbReference type="ARBA" id="ARBA00022538"/>
    </source>
</evidence>
<evidence type="ECO:0000256" key="9">
    <source>
        <dbReference type="ARBA" id="ARBA00023065"/>
    </source>
</evidence>
<comment type="catalytic activity">
    <reaction evidence="11">
        <text>K(+)(in) + H(+)(in) = K(+)(out) + H(+)(out)</text>
        <dbReference type="Rhea" id="RHEA:28490"/>
        <dbReference type="ChEBI" id="CHEBI:15378"/>
        <dbReference type="ChEBI" id="CHEBI:29103"/>
    </reaction>
</comment>
<evidence type="ECO:0000256" key="5">
    <source>
        <dbReference type="ARBA" id="ARBA00022692"/>
    </source>
</evidence>
<feature type="transmembrane region" description="Helical" evidence="11">
    <location>
        <begin position="291"/>
        <end position="322"/>
    </location>
</feature>
<dbReference type="GO" id="GO:0015293">
    <property type="term" value="F:symporter activity"/>
    <property type="evidence" value="ECO:0007669"/>
    <property type="project" value="UniProtKB-UniRule"/>
</dbReference>
<dbReference type="InterPro" id="IPR053952">
    <property type="entry name" value="K_trans_C"/>
</dbReference>
<keyword evidence="4 11" id="KW-0633">Potassium transport</keyword>
<proteinExistence type="inferred from homology"/>
<feature type="domain" description="K+ potassium transporter integral membrane" evidence="12">
    <location>
        <begin position="11"/>
        <end position="453"/>
    </location>
</feature>
<evidence type="ECO:0000313" key="14">
    <source>
        <dbReference type="EMBL" id="AIR10934.1"/>
    </source>
</evidence>
<protein>
    <recommendedName>
        <fullName evidence="11">Probable potassium transport system protein Kup</fullName>
    </recommendedName>
</protein>
<evidence type="ECO:0000256" key="6">
    <source>
        <dbReference type="ARBA" id="ARBA00022847"/>
    </source>
</evidence>
<dbReference type="EMBL" id="CP007646">
    <property type="protein sequence ID" value="AIR10934.1"/>
    <property type="molecule type" value="Genomic_DNA"/>
</dbReference>
<keyword evidence="2 11" id="KW-0813">Transport</keyword>
<keyword evidence="9 11" id="KW-0406">Ion transport</keyword>
<dbReference type="InterPro" id="IPR053951">
    <property type="entry name" value="K_trans_N"/>
</dbReference>
<comment type="caution">
    <text evidence="11">Lacks conserved residue(s) required for the propagation of feature annotation.</text>
</comment>
<evidence type="ECO:0000256" key="11">
    <source>
        <dbReference type="HAMAP-Rule" id="MF_01522"/>
    </source>
</evidence>
<name>A0A089QCZ1_9LACO</name>
<evidence type="ECO:0000256" key="2">
    <source>
        <dbReference type="ARBA" id="ARBA00022448"/>
    </source>
</evidence>
<dbReference type="GO" id="GO:0015079">
    <property type="term" value="F:potassium ion transmembrane transporter activity"/>
    <property type="evidence" value="ECO:0007669"/>
    <property type="project" value="UniProtKB-UniRule"/>
</dbReference>
<feature type="transmembrane region" description="Helical" evidence="11">
    <location>
        <begin position="370"/>
        <end position="390"/>
    </location>
</feature>
<sequence>MKVKRKIFWGALITLGIVYGDIGTSPLYVMKALIMDAGGLNGLTEDYIIGCLSLVFWTLMLMTTIKYVLIALRADNHGEGGIFALYALVRNKKKWLILPALLGGAALLADGTLTPAVTVTSAIEGLKGISIGSQPWINTQLEVNLVTFVILLVLFLIQRFGTSFIGKAFGPLMLLWFSFLAIFGIVNLIHEPLVLRALSPHYGLMLLFSPANKVGIFILGSVFLATTGAEALYSDMGHVGKRSIYLTWPFVCGALVLNYFGQGAYLIKNLGNFKTTGDIFNPFYEMLPSSVYLFGVLISTIAAIIASQALITGSFTLVEEAVGLKLLPKMKVEHPSLSRGQIYIRTINWSLCICTLLVLVYFRTSEKMEAAYGLAITITMLMTTILLSQYLKDKVNVVFNGIFLAVFLSVELIFLISSLTKFTHGGYVTLLITLLILLIMVIWYFGNKLRDYLSDEEEWVSLSDYKDVLQELSNDDRIPLYISNLVMLTKVDKRTYKVKRETLYSILDKSPKKAKVYWFVTVNTTSDPYTNYYTVDMMGTRNIVNLQLYLGFKMDHRVNLYLRQVVEDLIENDIIDEQPQKYTTMPGRKIGDFCFIIIQELLSPNTRVRGWQHLLISARIFIQNHSTNPIQWFGLEFSEVKVEKVPLLLKKRRIPAMEQRMILNPKDVKRSTKE</sequence>
<evidence type="ECO:0000313" key="15">
    <source>
        <dbReference type="Proteomes" id="UP000029488"/>
    </source>
</evidence>
<comment type="subcellular location">
    <subcellularLocation>
        <location evidence="11">Cell membrane</location>
        <topology evidence="11">Multi-pass membrane protein</topology>
    </subcellularLocation>
    <subcellularLocation>
        <location evidence="1">Membrane</location>
        <topology evidence="1">Multi-pass membrane protein</topology>
    </subcellularLocation>
</comment>
<gene>
    <name evidence="11 14" type="primary">kup</name>
    <name evidence="14" type="ORF">LSJ_1271c</name>
</gene>
<comment type="function">
    <text evidence="11">Transport of potassium into the cell. Likely operates as a K(+):H(+) symporter.</text>
</comment>
<dbReference type="PANTHER" id="PTHR30540:SF83">
    <property type="entry name" value="K+ POTASSIUM TRANSPORTER"/>
    <property type="match status" value="1"/>
</dbReference>
<dbReference type="GO" id="GO:0005886">
    <property type="term" value="C:plasma membrane"/>
    <property type="evidence" value="ECO:0007669"/>
    <property type="project" value="UniProtKB-SubCell"/>
</dbReference>
<keyword evidence="7 11" id="KW-0630">Potassium</keyword>
<evidence type="ECO:0000256" key="8">
    <source>
        <dbReference type="ARBA" id="ARBA00022989"/>
    </source>
</evidence>
<evidence type="ECO:0000256" key="1">
    <source>
        <dbReference type="ARBA" id="ARBA00004141"/>
    </source>
</evidence>
<dbReference type="AlphaFoldDB" id="A0A089QCZ1"/>
<keyword evidence="3 11" id="KW-1003">Cell membrane</keyword>
<dbReference type="Pfam" id="PF22776">
    <property type="entry name" value="K_trans_C"/>
    <property type="match status" value="1"/>
</dbReference>
<evidence type="ECO:0000256" key="10">
    <source>
        <dbReference type="ARBA" id="ARBA00023136"/>
    </source>
</evidence>
<evidence type="ECO:0000259" key="13">
    <source>
        <dbReference type="Pfam" id="PF22776"/>
    </source>
</evidence>
<evidence type="ECO:0000256" key="3">
    <source>
        <dbReference type="ARBA" id="ARBA00022475"/>
    </source>
</evidence>
<keyword evidence="5 11" id="KW-0812">Transmembrane</keyword>
<accession>A0A089QCZ1</accession>
<dbReference type="HAMAP" id="MF_01522">
    <property type="entry name" value="Kup"/>
    <property type="match status" value="1"/>
</dbReference>
<keyword evidence="6 11" id="KW-0769">Symport</keyword>
<dbReference type="InterPro" id="IPR023051">
    <property type="entry name" value="Kup"/>
</dbReference>
<dbReference type="RefSeq" id="WP_044005080.1">
    <property type="nucleotide sequence ID" value="NZ_CP007646.1"/>
</dbReference>
<feature type="transmembrane region" description="Helical" evidence="11">
    <location>
        <begin position="47"/>
        <end position="74"/>
    </location>
</feature>